<evidence type="ECO:0000313" key="1">
    <source>
        <dbReference type="EMBL" id="ETN00586.1"/>
    </source>
</evidence>
<dbReference type="Proteomes" id="UP000018817">
    <property type="component" value="Unassembled WGS sequence"/>
</dbReference>
<evidence type="ECO:0000313" key="2">
    <source>
        <dbReference type="Proteomes" id="UP000018817"/>
    </source>
</evidence>
<gene>
    <name evidence="1" type="ORF">PPTG_24230</name>
</gene>
<accession>W2PIW7</accession>
<organism evidence="1 2">
    <name type="scientific">Phytophthora nicotianae (strain INRA-310)</name>
    <name type="common">Phytophthora parasitica</name>
    <dbReference type="NCBI Taxonomy" id="761204"/>
    <lineage>
        <taxon>Eukaryota</taxon>
        <taxon>Sar</taxon>
        <taxon>Stramenopiles</taxon>
        <taxon>Oomycota</taxon>
        <taxon>Peronosporomycetes</taxon>
        <taxon>Peronosporales</taxon>
        <taxon>Peronosporaceae</taxon>
        <taxon>Phytophthora</taxon>
    </lineage>
</organism>
<dbReference type="RefSeq" id="XP_008914085.1">
    <property type="nucleotide sequence ID" value="XM_008915837.1"/>
</dbReference>
<dbReference type="AlphaFoldDB" id="W2PIW7"/>
<dbReference type="GeneID" id="20192829"/>
<dbReference type="EMBL" id="KI669636">
    <property type="protein sequence ID" value="ETN00586.1"/>
    <property type="molecule type" value="Genomic_DNA"/>
</dbReference>
<name>W2PIW7_PHYN3</name>
<dbReference type="VEuPathDB" id="FungiDB:PPTG_24230"/>
<reference evidence="1 2" key="2">
    <citation type="submission" date="2013-11" db="EMBL/GenBank/DDBJ databases">
        <title>The Genome Sequence of Phytophthora parasitica INRA-310.</title>
        <authorList>
            <consortium name="The Broad Institute Genomics Platform"/>
            <person name="Russ C."/>
            <person name="Tyler B."/>
            <person name="Panabieres F."/>
            <person name="Shan W."/>
            <person name="Tripathy S."/>
            <person name="Grunwald N."/>
            <person name="Machado M."/>
            <person name="Johnson C.S."/>
            <person name="Arredondo F."/>
            <person name="Hong C."/>
            <person name="Coffey M."/>
            <person name="Young S.K."/>
            <person name="Zeng Q."/>
            <person name="Gargeya S."/>
            <person name="Fitzgerald M."/>
            <person name="Abouelleil A."/>
            <person name="Alvarado L."/>
            <person name="Chapman S.B."/>
            <person name="Gainer-Dewar J."/>
            <person name="Goldberg J."/>
            <person name="Griggs A."/>
            <person name="Gujja S."/>
            <person name="Hansen M."/>
            <person name="Howarth C."/>
            <person name="Imamovic A."/>
            <person name="Ireland A."/>
            <person name="Larimer J."/>
            <person name="McCowan C."/>
            <person name="Murphy C."/>
            <person name="Pearson M."/>
            <person name="Poon T.W."/>
            <person name="Priest M."/>
            <person name="Roberts A."/>
            <person name="Saif S."/>
            <person name="Shea T."/>
            <person name="Sykes S."/>
            <person name="Wortman J."/>
            <person name="Nusbaum C."/>
            <person name="Birren B."/>
        </authorList>
    </citation>
    <scope>NUCLEOTIDE SEQUENCE [LARGE SCALE GENOMIC DNA]</scope>
    <source>
        <strain evidence="1 2">INRA-310</strain>
    </source>
</reference>
<proteinExistence type="predicted"/>
<reference evidence="2" key="1">
    <citation type="submission" date="2011-12" db="EMBL/GenBank/DDBJ databases">
        <authorList>
            <consortium name="The Broad Institute Genome Sequencing Platform"/>
            <person name="Russ C."/>
            <person name="Tyler B."/>
            <person name="Panabieres F."/>
            <person name="Shan W."/>
            <person name="Tripathy S."/>
            <person name="Grunwald N."/>
            <person name="Machado M."/>
            <person name="Young S.K."/>
            <person name="Zeng Q."/>
            <person name="Gargeya S."/>
            <person name="Fitzgerald M."/>
            <person name="Haas B."/>
            <person name="Abouelleil A."/>
            <person name="Alvarado L."/>
            <person name="Arachchi H.M."/>
            <person name="Berlin A."/>
            <person name="Chapman S.B."/>
            <person name="Gearin G."/>
            <person name="Goldberg J."/>
            <person name="Griggs A."/>
            <person name="Gujja S."/>
            <person name="Hansen M."/>
            <person name="Heiman D."/>
            <person name="Howarth C."/>
            <person name="Larimer J."/>
            <person name="Lui A."/>
            <person name="MacDonald P.J.P."/>
            <person name="McCowen C."/>
            <person name="Montmayeur A."/>
            <person name="Murphy C."/>
            <person name="Neiman D."/>
            <person name="Pearson M."/>
            <person name="Priest M."/>
            <person name="Roberts A."/>
            <person name="Saif S."/>
            <person name="Shea T."/>
            <person name="Sisk P."/>
            <person name="Stolte C."/>
            <person name="Sykes S."/>
            <person name="Wortman J."/>
            <person name="Nusbaum C."/>
            <person name="Birren B."/>
        </authorList>
    </citation>
    <scope>NUCLEOTIDE SEQUENCE [LARGE SCALE GENOMIC DNA]</scope>
    <source>
        <strain evidence="2">INRA-310</strain>
    </source>
</reference>
<sequence length="61" mass="6949">MASVGRGIISFWDSDSWEASHAVIVLILEEYRLRHRGEVFVVVLGACHFQLLRKVGCIQYS</sequence>
<protein>
    <submittedName>
        <fullName evidence="1">Uncharacterized protein</fullName>
    </submittedName>
</protein>